<dbReference type="PANTHER" id="PTHR10696">
    <property type="entry name" value="GAMMA-BUTYROBETAINE HYDROXYLASE-RELATED"/>
    <property type="match status" value="1"/>
</dbReference>
<evidence type="ECO:0000256" key="2">
    <source>
        <dbReference type="SAM" id="MobiDB-lite"/>
    </source>
</evidence>
<dbReference type="OrthoDB" id="408743at2759"/>
<protein>
    <recommendedName>
        <fullName evidence="3">TauD/TfdA-like domain-containing protein</fullName>
    </recommendedName>
</protein>
<organism evidence="4 5">
    <name type="scientific">Pocillopora damicornis</name>
    <name type="common">Cauliflower coral</name>
    <name type="synonym">Millepora damicornis</name>
    <dbReference type="NCBI Taxonomy" id="46731"/>
    <lineage>
        <taxon>Eukaryota</taxon>
        <taxon>Metazoa</taxon>
        <taxon>Cnidaria</taxon>
        <taxon>Anthozoa</taxon>
        <taxon>Hexacorallia</taxon>
        <taxon>Scleractinia</taxon>
        <taxon>Astrocoeniina</taxon>
        <taxon>Pocilloporidae</taxon>
        <taxon>Pocillopora</taxon>
    </lineage>
</organism>
<dbReference type="InterPro" id="IPR042098">
    <property type="entry name" value="TauD-like_sf"/>
</dbReference>
<evidence type="ECO:0000256" key="1">
    <source>
        <dbReference type="ARBA" id="ARBA00023002"/>
    </source>
</evidence>
<dbReference type="InterPro" id="IPR050411">
    <property type="entry name" value="AlphaKG_dependent_hydroxylases"/>
</dbReference>
<proteinExistence type="predicted"/>
<gene>
    <name evidence="4" type="ORF">pdam_00011747</name>
</gene>
<dbReference type="OMA" id="HNEQAYT"/>
<dbReference type="Proteomes" id="UP000275408">
    <property type="component" value="Unassembled WGS sequence"/>
</dbReference>
<dbReference type="SUPFAM" id="SSF51197">
    <property type="entry name" value="Clavaminate synthase-like"/>
    <property type="match status" value="1"/>
</dbReference>
<evidence type="ECO:0000313" key="5">
    <source>
        <dbReference type="Proteomes" id="UP000275408"/>
    </source>
</evidence>
<dbReference type="InterPro" id="IPR003819">
    <property type="entry name" value="TauD/TfdA-like"/>
</dbReference>
<keyword evidence="5" id="KW-1185">Reference proteome</keyword>
<dbReference type="GO" id="GO:0016491">
    <property type="term" value="F:oxidoreductase activity"/>
    <property type="evidence" value="ECO:0007669"/>
    <property type="project" value="UniProtKB-KW"/>
</dbReference>
<name>A0A3M6UDU9_POCDA</name>
<comment type="caution">
    <text evidence="4">The sequence shown here is derived from an EMBL/GenBank/DDBJ whole genome shotgun (WGS) entry which is preliminary data.</text>
</comment>
<evidence type="ECO:0000313" key="4">
    <source>
        <dbReference type="EMBL" id="RMX51746.1"/>
    </source>
</evidence>
<sequence>MLLRSLRRFKLPLAPLNTSSTCPLTTKAQESNHVGPRITALAPVEIQPSTPPRLAGKKFLPGSTGDGFPEALSAPTDTFPHAIKIEHSGLESMEDCVTSCRGYLEENLPHNGAVLIRNLPLKTAADFSNLTQGLGYKGMAYEGGAVERQELDKNSGTYTASDEPPEAIIEFHNEMAYSPVYPAKLLFFCQQEPGKDCGGETPLVRSSDILSRLDPKIVQSFDKKGVRYVRYAPSRGPGAYLPWQDVFMTEDTKTAERFLQQNGFSYKWEPSGALVYWQVLPALLKHPETGETVWFNQIQSHHTSHLQEMPRFKDYNLPSHQYAYQTYYGDGSEVEPAVLQHIRAVTWSCAVGFRWQNGDVLVVDNLAVQHARMSFIGQRRILAVLSVN</sequence>
<dbReference type="Pfam" id="PF02668">
    <property type="entry name" value="TauD"/>
    <property type="match status" value="1"/>
</dbReference>
<dbReference type="AlphaFoldDB" id="A0A3M6UDU9"/>
<dbReference type="STRING" id="46731.A0A3M6UDU9"/>
<accession>A0A3M6UDU9</accession>
<feature type="region of interest" description="Disordered" evidence="2">
    <location>
        <begin position="47"/>
        <end position="71"/>
    </location>
</feature>
<evidence type="ECO:0000259" key="3">
    <source>
        <dbReference type="Pfam" id="PF02668"/>
    </source>
</evidence>
<keyword evidence="1" id="KW-0560">Oxidoreductase</keyword>
<feature type="domain" description="TauD/TfdA-like" evidence="3">
    <location>
        <begin position="105"/>
        <end position="383"/>
    </location>
</feature>
<dbReference type="EMBL" id="RCHS01001723">
    <property type="protein sequence ID" value="RMX51746.1"/>
    <property type="molecule type" value="Genomic_DNA"/>
</dbReference>
<dbReference type="PANTHER" id="PTHR10696:SF21">
    <property type="entry name" value="TAUD_TFDA-LIKE DOMAIN-CONTAINING PROTEIN"/>
    <property type="match status" value="1"/>
</dbReference>
<dbReference type="Gene3D" id="3.60.130.10">
    <property type="entry name" value="Clavaminate synthase-like"/>
    <property type="match status" value="1"/>
</dbReference>
<reference evidence="4 5" key="1">
    <citation type="journal article" date="2018" name="Sci. Rep.">
        <title>Comparative analysis of the Pocillopora damicornis genome highlights role of immune system in coral evolution.</title>
        <authorList>
            <person name="Cunning R."/>
            <person name="Bay R.A."/>
            <person name="Gillette P."/>
            <person name="Baker A.C."/>
            <person name="Traylor-Knowles N."/>
        </authorList>
    </citation>
    <scope>NUCLEOTIDE SEQUENCE [LARGE SCALE GENOMIC DNA]</scope>
    <source>
        <strain evidence="4">RSMAS</strain>
        <tissue evidence="4">Whole animal</tissue>
    </source>
</reference>